<comment type="caution">
    <text evidence="1">The sequence shown here is derived from an EMBL/GenBank/DDBJ whole genome shotgun (WGS) entry which is preliminary data.</text>
</comment>
<reference evidence="2" key="1">
    <citation type="journal article" date="2023" name="G3 (Bethesda)">
        <title>Genome assembly and association tests identify interacting loci associated with vigor, precocity, and sex in interspecific pistachio rootstocks.</title>
        <authorList>
            <person name="Palmer W."/>
            <person name="Jacygrad E."/>
            <person name="Sagayaradj S."/>
            <person name="Cavanaugh K."/>
            <person name="Han R."/>
            <person name="Bertier L."/>
            <person name="Beede B."/>
            <person name="Kafkas S."/>
            <person name="Golino D."/>
            <person name="Preece J."/>
            <person name="Michelmore R."/>
        </authorList>
    </citation>
    <scope>NUCLEOTIDE SEQUENCE [LARGE SCALE GENOMIC DNA]</scope>
</reference>
<accession>A0ACC1AU45</accession>
<dbReference type="EMBL" id="CM047904">
    <property type="protein sequence ID" value="KAJ0090178.1"/>
    <property type="molecule type" value="Genomic_DNA"/>
</dbReference>
<organism evidence="1 2">
    <name type="scientific">Pistacia atlantica</name>
    <dbReference type="NCBI Taxonomy" id="434234"/>
    <lineage>
        <taxon>Eukaryota</taxon>
        <taxon>Viridiplantae</taxon>
        <taxon>Streptophyta</taxon>
        <taxon>Embryophyta</taxon>
        <taxon>Tracheophyta</taxon>
        <taxon>Spermatophyta</taxon>
        <taxon>Magnoliopsida</taxon>
        <taxon>eudicotyledons</taxon>
        <taxon>Gunneridae</taxon>
        <taxon>Pentapetalae</taxon>
        <taxon>rosids</taxon>
        <taxon>malvids</taxon>
        <taxon>Sapindales</taxon>
        <taxon>Anacardiaceae</taxon>
        <taxon>Pistacia</taxon>
    </lineage>
</organism>
<gene>
    <name evidence="1" type="ORF">Patl1_14194</name>
</gene>
<sequence length="854" mass="91491">MFNNVSQATAVMSQLMSIAPQRAVIAETGEEVDAGEVKLNTVLAVKAGEIIPIDGIVIDGSCEVDEKTLTGESFPVAKQKDSTVWAGTINLNGYISVKTTAVAEDCVVAKMAKLVEEAQNGKTKTQRIIDKCAQYYNPGVIIISACLAVIPAALRVHNRGHWFHLALVVLVSACPCALILSTPVATFCALTKAASSGLLIKGGDYLEVLAKVKVMAFDKTGTITRGEFVVSEFQSLSEEINSNTLMYWVSSIESKSSHPMAAALIDFGRSLSIEPKPESVEDYQNFPGEGIYGKIDGEEIYIGNRKIALRAGCETVPSVEGVKKEGSTIGYIYSGATLVGVFGLSDACRTGAAEAVKELNSMGIKTAMLTGDNQASAVHTQQQLGNSLEVVHSELLPEDKAKIITEFKKEGPTAMVGDGVNDAPALATATIGISMGISGSALATETGHVILMSNDIRKVPAAIKLARKAHWKVIQNIILSMSTKAAILALAIAGHPLVWAAVLADVGTCLLVILNSMLILKGTHRHGGKGCKSSSRSHSQKHGERCCETSATSHDHKHGGKNCKSSAALHSRKHGGKCCQSSEESQSTHQHMHSHKHEGKCCQSSEESQSTHQHMHSRKHEGNCCQSSEESQSTHQHMQSHNHGGKCCRSSEEPQSTHQHKQQHCCHGNKSQKGCEPKQSSCCSSNSCGANQKHNDCVVSDATHEAKKHCNSGNCSKDDHDLEAQKTHIHGCSSVETQDKYVEDHCHHGHCDNEPHENKHSHCSKTVVTNHAENDIGKAIESICAHHSTEGLHRRACCNVSDNALGTVAMSSCISLEKREISACCKNYYMKHCCTKNGHLGAGFGGGLTEIVTE</sequence>
<name>A0ACC1AU45_9ROSI</name>
<protein>
    <submittedName>
        <fullName evidence="1">Uncharacterized protein</fullName>
    </submittedName>
</protein>
<evidence type="ECO:0000313" key="2">
    <source>
        <dbReference type="Proteomes" id="UP001164250"/>
    </source>
</evidence>
<dbReference type="Proteomes" id="UP001164250">
    <property type="component" value="Chromosome 8"/>
</dbReference>
<keyword evidence="2" id="KW-1185">Reference proteome</keyword>
<evidence type="ECO:0000313" key="1">
    <source>
        <dbReference type="EMBL" id="KAJ0090178.1"/>
    </source>
</evidence>
<proteinExistence type="predicted"/>